<reference evidence="3" key="2">
    <citation type="submission" date="2021-04" db="EMBL/GenBank/DDBJ databases">
        <authorList>
            <person name="Gilroy R."/>
        </authorList>
    </citation>
    <scope>NUCLEOTIDE SEQUENCE</scope>
    <source>
        <strain evidence="3">ChiBcolR8-3208</strain>
    </source>
</reference>
<dbReference type="EMBL" id="DWXZ01000037">
    <property type="protein sequence ID" value="HJB36875.1"/>
    <property type="molecule type" value="Genomic_DNA"/>
</dbReference>
<comment type="caution">
    <text evidence="3">The sequence shown here is derived from an EMBL/GenBank/DDBJ whole genome shotgun (WGS) entry which is preliminary data.</text>
</comment>
<accession>A0A9D2RZB2</accession>
<dbReference type="Proteomes" id="UP000824214">
    <property type="component" value="Unassembled WGS sequence"/>
</dbReference>
<name>A0A9D2RZB2_9FIRM</name>
<feature type="compositionally biased region" description="Gly residues" evidence="1">
    <location>
        <begin position="320"/>
        <end position="335"/>
    </location>
</feature>
<dbReference type="InterPro" id="IPR005094">
    <property type="entry name" value="Endonuclease_MobA/VirD2"/>
</dbReference>
<gene>
    <name evidence="3" type="ORF">H9942_02255</name>
</gene>
<dbReference type="AlphaFoldDB" id="A0A9D2RZB2"/>
<reference evidence="3" key="1">
    <citation type="journal article" date="2021" name="PeerJ">
        <title>Extensive microbial diversity within the chicken gut microbiome revealed by metagenomics and culture.</title>
        <authorList>
            <person name="Gilroy R."/>
            <person name="Ravi A."/>
            <person name="Getino M."/>
            <person name="Pursley I."/>
            <person name="Horton D.L."/>
            <person name="Alikhan N.F."/>
            <person name="Baker D."/>
            <person name="Gharbi K."/>
            <person name="Hall N."/>
            <person name="Watson M."/>
            <person name="Adriaenssens E.M."/>
            <person name="Foster-Nyarko E."/>
            <person name="Jarju S."/>
            <person name="Secka A."/>
            <person name="Antonio M."/>
            <person name="Oren A."/>
            <person name="Chaudhuri R.R."/>
            <person name="La Ragione R."/>
            <person name="Hildebrand F."/>
            <person name="Pallen M.J."/>
        </authorList>
    </citation>
    <scope>NUCLEOTIDE SEQUENCE</scope>
    <source>
        <strain evidence="3">ChiBcolR8-3208</strain>
    </source>
</reference>
<evidence type="ECO:0000313" key="3">
    <source>
        <dbReference type="EMBL" id="HJB36875.1"/>
    </source>
</evidence>
<sequence>MATVMYIPEKKQSLGAMKGVMGYVCQEKKTRDPVTGQRFVTGVHCLGDNACREFLATKRTYGKTKGMNFYQYVQSFSPKEAVTLEKAHAIALEFAQKAWPGFEVLVATHRDAGHLHSHFVVNSVSWETGRKLRQSPKTLQTLRALSDEICAAQGLSVLPRYEKPGAKLSSREYRAAQKGESWKFRLMGAITQAMERSGTRRDFLRAMERRGYQVAWEDNRKYITYTTPGGQKCRDIRLHQDKFRKENMEYEFTIREEHLRQLAASLVGEEHPRPGGDPAETLHPYGVRHSRHHLDGYGESAAERRHLPAHPVPEAAASGHLGGGAGAGSSAGGNPGTDRAESPVAGGPEQPAGPVPNPGGTGEGASQPGDVPTTGWEGARAVYFQAVRRVLRLEERAGGLSAADGAPVAAASPTVSPGAAALLGLGLRGVVAAAAVIENEEEDEEQRRERILAEENGQDLGAALGVVLGLASTLLEDEDPLPQEEGPAFTM</sequence>
<evidence type="ECO:0000259" key="2">
    <source>
        <dbReference type="Pfam" id="PF03432"/>
    </source>
</evidence>
<organism evidence="3 4">
    <name type="scientific">Candidatus Acutalibacter ornithocaccae</name>
    <dbReference type="NCBI Taxonomy" id="2838416"/>
    <lineage>
        <taxon>Bacteria</taxon>
        <taxon>Bacillati</taxon>
        <taxon>Bacillota</taxon>
        <taxon>Clostridia</taxon>
        <taxon>Eubacteriales</taxon>
        <taxon>Acutalibacteraceae</taxon>
        <taxon>Acutalibacter</taxon>
    </lineage>
</organism>
<feature type="domain" description="MobA/VirD2-like nuclease" evidence="2">
    <location>
        <begin position="23"/>
        <end position="155"/>
    </location>
</feature>
<dbReference type="Pfam" id="PF03432">
    <property type="entry name" value="Relaxase"/>
    <property type="match status" value="1"/>
</dbReference>
<protein>
    <submittedName>
        <fullName evidence="3">Relaxase/mobilization nuclease domain-containing protein</fullName>
    </submittedName>
</protein>
<evidence type="ECO:0000313" key="4">
    <source>
        <dbReference type="Proteomes" id="UP000824214"/>
    </source>
</evidence>
<proteinExistence type="predicted"/>
<feature type="region of interest" description="Disordered" evidence="1">
    <location>
        <begin position="313"/>
        <end position="374"/>
    </location>
</feature>
<evidence type="ECO:0000256" key="1">
    <source>
        <dbReference type="SAM" id="MobiDB-lite"/>
    </source>
</evidence>